<evidence type="ECO:0000313" key="2">
    <source>
        <dbReference type="EMBL" id="CUW12926.1"/>
    </source>
</evidence>
<dbReference type="EMBL" id="FBTB01000016">
    <property type="protein sequence ID" value="CUW12926.1"/>
    <property type="molecule type" value="Genomic_DNA"/>
</dbReference>
<dbReference type="CDD" id="cd00085">
    <property type="entry name" value="HNHc"/>
    <property type="match status" value="1"/>
</dbReference>
<reference evidence="4 5" key="1">
    <citation type="submission" date="2015-12" db="EMBL/GenBank/DDBJ databases">
        <authorList>
            <person name="Andreevskaya M."/>
        </authorList>
    </citation>
    <scope>NUCLEOTIDE SEQUENCE [LARGE SCALE GENOMIC DNA]</scope>
    <source>
        <strain evidence="2 5">KSL4-2</strain>
        <strain evidence="3 4">PL111</strain>
    </source>
</reference>
<evidence type="ECO:0000313" key="5">
    <source>
        <dbReference type="Proteomes" id="UP000199047"/>
    </source>
</evidence>
<dbReference type="AlphaFoldDB" id="A0AAN2QWV2"/>
<comment type="caution">
    <text evidence="3">The sequence shown here is derived from an EMBL/GenBank/DDBJ whole genome shotgun (WGS) entry which is preliminary data.</text>
</comment>
<dbReference type="RefSeq" id="WP_089896471.1">
    <property type="nucleotide sequence ID" value="NZ_FBTB01000016.1"/>
</dbReference>
<dbReference type="EMBL" id="FBTU01000026">
    <property type="protein sequence ID" value="CUW19097.1"/>
    <property type="molecule type" value="Genomic_DNA"/>
</dbReference>
<evidence type="ECO:0000313" key="4">
    <source>
        <dbReference type="Proteomes" id="UP000198868"/>
    </source>
</evidence>
<proteinExistence type="predicted"/>
<dbReference type="InterPro" id="IPR003615">
    <property type="entry name" value="HNH_nuc"/>
</dbReference>
<accession>A0AAN2QWV2</accession>
<dbReference type="Proteomes" id="UP000199047">
    <property type="component" value="Unassembled WGS sequence"/>
</dbReference>
<protein>
    <recommendedName>
        <fullName evidence="1">HNH nuclease domain-containing protein</fullName>
    </recommendedName>
</protein>
<sequence>MTNNRSYKEVTKKNLFLLSRGLCEFCEKPIMFVRESETGTTYQNICEVAHISALNKTAARYDPDIPLESLNEIDNLMILCPNCHKKIDKMPTSFSTDYLKHKKEIFESETISQAVTLLNKTEIGGHKDYINGKKLINFFSQDDEEIDSRTSIDDLKHMEDSSNADFYQKTLLLIEKLNDLALDSRSALLMMSKQNDNYMLSDTYWYSAINEEQMHKIIEPLRVNNFIDFDEWYEGEQSTNYATLTDHWEYLVSFFSTNNVDLSELIIQRDYTVFDEE</sequence>
<gene>
    <name evidence="2" type="ORF">KSL4_1791</name>
    <name evidence="3" type="ORF">PL111_1013</name>
</gene>
<name>A0AAN2QWV2_9LACO</name>
<dbReference type="Gene3D" id="1.10.30.50">
    <property type="match status" value="1"/>
</dbReference>
<dbReference type="Pfam" id="PF13391">
    <property type="entry name" value="HNH_2"/>
    <property type="match status" value="1"/>
</dbReference>
<feature type="domain" description="HNH nuclease" evidence="1">
    <location>
        <begin position="38"/>
        <end position="89"/>
    </location>
</feature>
<evidence type="ECO:0000259" key="1">
    <source>
        <dbReference type="Pfam" id="PF13391"/>
    </source>
</evidence>
<organism evidence="3 4">
    <name type="scientific">Leuconostoc inhae</name>
    <dbReference type="NCBI Taxonomy" id="178001"/>
    <lineage>
        <taxon>Bacteria</taxon>
        <taxon>Bacillati</taxon>
        <taxon>Bacillota</taxon>
        <taxon>Bacilli</taxon>
        <taxon>Lactobacillales</taxon>
        <taxon>Lactobacillaceae</taxon>
        <taxon>Leuconostoc</taxon>
    </lineage>
</organism>
<keyword evidence="5" id="KW-1185">Reference proteome</keyword>
<evidence type="ECO:0000313" key="3">
    <source>
        <dbReference type="EMBL" id="CUW19097.1"/>
    </source>
</evidence>
<dbReference type="Proteomes" id="UP000198868">
    <property type="component" value="Unassembled WGS sequence"/>
</dbReference>